<evidence type="ECO:0000256" key="3">
    <source>
        <dbReference type="ARBA" id="ARBA00022670"/>
    </source>
</evidence>
<sequence>MARRQNTSSGHGTTERTAPTITEQALEEMAERVAEKATIKALDALSDRLVTNIEAKMEAGIVEKIAASVAERLIAPGLNPEKKNTEDPGKATLEAEDVQPQTLSPAVEKENENKSEKGEKLEKPDKLVKNKDDNSDKTKDDNLNKTKDDISDKTKDDKLDKTKDDKSDKTKDDKSDMTEKPDKIESSETTDKVVHGTDEPGEAAIKPEGDESKSQLRTRSTRRRGNRKRSSPETEGVPPEKKLRTTRKSRASHNPETEEKESEATEGRATRSKAKKANNTDQECHKVDDPVDETDDEEMMDVLLVEALKPLGEEDIEAWTGWAEVESEPAFFNLMLKKLGVKDLVFKELVTLEPWGTDYLPAPVHGLVFLFQYSPQLMDEEEEDCNDEQVWFANQTTSNSCASVALMNIVMNAENVDLGDKLQAFKDSTMDLSTPLRGNSISNSAFIRTVHNSFVRRMDQLNADLSLAWEVDADNAKGAAKNPAPKRANRQSSNTGQKKGLKKGAKLDVEYGFHFIAYVPAGGYVWELDGMRAKPRKIGLSSEDPWTKVARARIQHRVQEYGEGQFGFSLLAVCRSPFLVSRDMLIWHMAALYRLRAAYEDDVAFAEDLGLYHDVLYAMNHPEILSDFNIEASDIDTAEVPTDVEDLMQTAVRGTEKALALINDLAFETRFAMNKYREETQTVQEEARRVACRQNDYTPALHLWMTKLAGLGVLENIIANSQ</sequence>
<dbReference type="SUPFAM" id="SSF54001">
    <property type="entry name" value="Cysteine proteinases"/>
    <property type="match status" value="1"/>
</dbReference>
<comment type="similarity">
    <text evidence="2 7 8">Belongs to the peptidase C12 family.</text>
</comment>
<proteinExistence type="inferred from homology"/>
<comment type="catalytic activity">
    <reaction evidence="1 7 8">
        <text>Thiol-dependent hydrolysis of ester, thioester, amide, peptide and isopeptide bonds formed by the C-terminal Gly of ubiquitin (a 76-residue protein attached to proteins as an intracellular targeting signal).</text>
        <dbReference type="EC" id="3.4.19.12"/>
    </reaction>
</comment>
<feature type="compositionally biased region" description="Basic and acidic residues" evidence="9">
    <location>
        <begin position="107"/>
        <end position="198"/>
    </location>
</feature>
<dbReference type="Gene3D" id="3.40.532.10">
    <property type="entry name" value="Peptidase C12, ubiquitin carboxyl-terminal hydrolase"/>
    <property type="match status" value="1"/>
</dbReference>
<evidence type="ECO:0000256" key="7">
    <source>
        <dbReference type="PROSITE-ProRule" id="PRU01393"/>
    </source>
</evidence>
<evidence type="ECO:0000256" key="2">
    <source>
        <dbReference type="ARBA" id="ARBA00009326"/>
    </source>
</evidence>
<dbReference type="OrthoDB" id="1924260at2759"/>
<dbReference type="InterPro" id="IPR038765">
    <property type="entry name" value="Papain-like_cys_pep_sf"/>
</dbReference>
<dbReference type="PANTHER" id="PTHR10589">
    <property type="entry name" value="UBIQUITIN CARBOXYL-TERMINAL HYDROLASE"/>
    <property type="match status" value="1"/>
</dbReference>
<dbReference type="AlphaFoldDB" id="A0A8H4Q7Q5"/>
<protein>
    <recommendedName>
        <fullName evidence="8">Ubiquitin carboxyl-terminal hydrolase</fullName>
        <ecNumber evidence="8">3.4.19.12</ecNumber>
    </recommendedName>
</protein>
<dbReference type="EC" id="3.4.19.12" evidence="8"/>
<evidence type="ECO:0000256" key="1">
    <source>
        <dbReference type="ARBA" id="ARBA00000707"/>
    </source>
</evidence>
<evidence type="ECO:0000259" key="10">
    <source>
        <dbReference type="PROSITE" id="PS52048"/>
    </source>
</evidence>
<feature type="compositionally biased region" description="Basic and acidic residues" evidence="9">
    <location>
        <begin position="253"/>
        <end position="269"/>
    </location>
</feature>
<evidence type="ECO:0000313" key="11">
    <source>
        <dbReference type="EMBL" id="KAF4589327.1"/>
    </source>
</evidence>
<dbReference type="GO" id="GO:0005737">
    <property type="term" value="C:cytoplasm"/>
    <property type="evidence" value="ECO:0007669"/>
    <property type="project" value="TreeGrafter"/>
</dbReference>
<dbReference type="Pfam" id="PF01088">
    <property type="entry name" value="Peptidase_C12"/>
    <property type="match status" value="1"/>
</dbReference>
<feature type="active site" description="Nucleophile" evidence="7">
    <location>
        <position position="401"/>
    </location>
</feature>
<evidence type="ECO:0000256" key="5">
    <source>
        <dbReference type="ARBA" id="ARBA00022801"/>
    </source>
</evidence>
<feature type="site" description="Important for enzyme activity" evidence="7">
    <location>
        <position position="529"/>
    </location>
</feature>
<evidence type="ECO:0000256" key="6">
    <source>
        <dbReference type="ARBA" id="ARBA00022807"/>
    </source>
</evidence>
<keyword evidence="12" id="KW-1185">Reference proteome</keyword>
<evidence type="ECO:0000256" key="8">
    <source>
        <dbReference type="RuleBase" id="RU361215"/>
    </source>
</evidence>
<feature type="compositionally biased region" description="Basic residues" evidence="9">
    <location>
        <begin position="219"/>
        <end position="229"/>
    </location>
</feature>
<evidence type="ECO:0000256" key="4">
    <source>
        <dbReference type="ARBA" id="ARBA00022786"/>
    </source>
</evidence>
<feature type="compositionally biased region" description="Basic and acidic residues" evidence="9">
    <location>
        <begin position="80"/>
        <end position="89"/>
    </location>
</feature>
<dbReference type="EMBL" id="JAACLJ010000003">
    <property type="protein sequence ID" value="KAF4589327.1"/>
    <property type="molecule type" value="Genomic_DNA"/>
</dbReference>
<dbReference type="PROSITE" id="PS52048">
    <property type="entry name" value="UCH_DOMAIN"/>
    <property type="match status" value="1"/>
</dbReference>
<feature type="site" description="Transition state stabilizer" evidence="7">
    <location>
        <position position="395"/>
    </location>
</feature>
<accession>A0A8H4Q7Q5</accession>
<keyword evidence="4 7" id="KW-0833">Ubl conjugation pathway</keyword>
<evidence type="ECO:0000313" key="12">
    <source>
        <dbReference type="Proteomes" id="UP000562929"/>
    </source>
</evidence>
<dbReference type="GO" id="GO:0004843">
    <property type="term" value="F:cysteine-type deubiquitinase activity"/>
    <property type="evidence" value="ECO:0007669"/>
    <property type="project" value="UniProtKB-UniRule"/>
</dbReference>
<keyword evidence="3 7" id="KW-0645">Protease</keyword>
<organism evidence="11 12">
    <name type="scientific">Ophiocordyceps camponoti-floridani</name>
    <dbReference type="NCBI Taxonomy" id="2030778"/>
    <lineage>
        <taxon>Eukaryota</taxon>
        <taxon>Fungi</taxon>
        <taxon>Dikarya</taxon>
        <taxon>Ascomycota</taxon>
        <taxon>Pezizomycotina</taxon>
        <taxon>Sordariomycetes</taxon>
        <taxon>Hypocreomycetidae</taxon>
        <taxon>Hypocreales</taxon>
        <taxon>Ophiocordycipitaceae</taxon>
        <taxon>Ophiocordyceps</taxon>
    </lineage>
</organism>
<keyword evidence="6 7" id="KW-0788">Thiol protease</keyword>
<dbReference type="FunFam" id="3.40.532.10:FF:000010">
    <property type="entry name" value="Ubiquitin carboxyl-terminal hydrolase"/>
    <property type="match status" value="1"/>
</dbReference>
<dbReference type="PRINTS" id="PR00707">
    <property type="entry name" value="UBCTHYDRLASE"/>
</dbReference>
<dbReference type="Proteomes" id="UP000562929">
    <property type="component" value="Unassembled WGS sequence"/>
</dbReference>
<feature type="compositionally biased region" description="Basic and acidic residues" evidence="9">
    <location>
        <begin position="205"/>
        <end position="214"/>
    </location>
</feature>
<evidence type="ECO:0000256" key="9">
    <source>
        <dbReference type="SAM" id="MobiDB-lite"/>
    </source>
</evidence>
<feature type="region of interest" description="Disordered" evidence="9">
    <location>
        <begin position="73"/>
        <end position="294"/>
    </location>
</feature>
<feature type="compositionally biased region" description="Low complexity" evidence="9">
    <location>
        <begin position="477"/>
        <end position="486"/>
    </location>
</feature>
<feature type="domain" description="UCH catalytic" evidence="10">
    <location>
        <begin position="321"/>
        <end position="575"/>
    </location>
</feature>
<reference evidence="11 12" key="1">
    <citation type="journal article" date="2020" name="G3 (Bethesda)">
        <title>Genetic Underpinnings of Host Manipulation by Ophiocordyceps as Revealed by Comparative Transcriptomics.</title>
        <authorList>
            <person name="Will I."/>
            <person name="Das B."/>
            <person name="Trinh T."/>
            <person name="Brachmann A."/>
            <person name="Ohm R.A."/>
            <person name="de Bekker C."/>
        </authorList>
    </citation>
    <scope>NUCLEOTIDE SEQUENCE [LARGE SCALE GENOMIC DNA]</scope>
    <source>
        <strain evidence="11 12">EC05</strain>
    </source>
</reference>
<name>A0A8H4Q7Q5_9HYPO</name>
<feature type="region of interest" description="Disordered" evidence="9">
    <location>
        <begin position="1"/>
        <end position="22"/>
    </location>
</feature>
<gene>
    <name evidence="11" type="ORF">GQ602_003216</name>
</gene>
<dbReference type="InterPro" id="IPR036959">
    <property type="entry name" value="Peptidase_C12_UCH_sf"/>
</dbReference>
<dbReference type="PANTHER" id="PTHR10589:SF16">
    <property type="entry name" value="UBIQUITIN CARBOXYL-TERMINAL HYDROLASE ISOZYME L5"/>
    <property type="match status" value="1"/>
</dbReference>
<keyword evidence="5 7" id="KW-0378">Hydrolase</keyword>
<feature type="region of interest" description="Disordered" evidence="9">
    <location>
        <begin position="477"/>
        <end position="501"/>
    </location>
</feature>
<comment type="caution">
    <text evidence="11">The sequence shown here is derived from an EMBL/GenBank/DDBJ whole genome shotgun (WGS) entry which is preliminary data.</text>
</comment>
<dbReference type="InterPro" id="IPR001578">
    <property type="entry name" value="Peptidase_C12_UCH"/>
</dbReference>
<dbReference type="GO" id="GO:0006511">
    <property type="term" value="P:ubiquitin-dependent protein catabolic process"/>
    <property type="evidence" value="ECO:0007669"/>
    <property type="project" value="UniProtKB-UniRule"/>
</dbReference>
<feature type="active site" description="Proton donor" evidence="7">
    <location>
        <position position="514"/>
    </location>
</feature>
<dbReference type="GO" id="GO:0016579">
    <property type="term" value="P:protein deubiquitination"/>
    <property type="evidence" value="ECO:0007669"/>
    <property type="project" value="TreeGrafter"/>
</dbReference>